<reference evidence="2" key="2">
    <citation type="submission" date="2021-09" db="EMBL/GenBank/DDBJ databases">
        <authorList>
            <person name="Jia N."/>
            <person name="Wang J."/>
            <person name="Shi W."/>
            <person name="Du L."/>
            <person name="Sun Y."/>
            <person name="Zhan W."/>
            <person name="Jiang J."/>
            <person name="Wang Q."/>
            <person name="Zhang B."/>
            <person name="Ji P."/>
            <person name="Sakyi L.B."/>
            <person name="Cui X."/>
            <person name="Yuan T."/>
            <person name="Jiang B."/>
            <person name="Yang W."/>
            <person name="Lam T.T.-Y."/>
            <person name="Chang Q."/>
            <person name="Ding S."/>
            <person name="Wang X."/>
            <person name="Zhu J."/>
            <person name="Ruan X."/>
            <person name="Zhao L."/>
            <person name="Wei J."/>
            <person name="Que T."/>
            <person name="Du C."/>
            <person name="Cheng J."/>
            <person name="Dai P."/>
            <person name="Han X."/>
            <person name="Huang E."/>
            <person name="Gao Y."/>
            <person name="Liu J."/>
            <person name="Shao H."/>
            <person name="Ye R."/>
            <person name="Li L."/>
            <person name="Wei W."/>
            <person name="Wang X."/>
            <person name="Wang C."/>
            <person name="Huo Q."/>
            <person name="Li W."/>
            <person name="Guo W."/>
            <person name="Chen H."/>
            <person name="Chen S."/>
            <person name="Zhou L."/>
            <person name="Zhou L."/>
            <person name="Ni X."/>
            <person name="Tian J."/>
            <person name="Zhou Y."/>
            <person name="Sheng Y."/>
            <person name="Liu T."/>
            <person name="Pan Y."/>
            <person name="Xia L."/>
            <person name="Li J."/>
            <person name="Zhao F."/>
            <person name="Cao W."/>
        </authorList>
    </citation>
    <scope>NUCLEOTIDE SEQUENCE</scope>
    <source>
        <strain evidence="2">Rsan-2018</strain>
        <tissue evidence="2">Larvae</tissue>
    </source>
</reference>
<gene>
    <name evidence="2" type="ORF">HPB52_023394</name>
</gene>
<dbReference type="Proteomes" id="UP000821837">
    <property type="component" value="Chromosome 1"/>
</dbReference>
<feature type="region of interest" description="Disordered" evidence="1">
    <location>
        <begin position="12"/>
        <end position="34"/>
    </location>
</feature>
<reference evidence="2" key="1">
    <citation type="journal article" date="2020" name="Cell">
        <title>Large-Scale Comparative Analyses of Tick Genomes Elucidate Their Genetic Diversity and Vector Capacities.</title>
        <authorList>
            <consortium name="Tick Genome and Microbiome Consortium (TIGMIC)"/>
            <person name="Jia N."/>
            <person name="Wang J."/>
            <person name="Shi W."/>
            <person name="Du L."/>
            <person name="Sun Y."/>
            <person name="Zhan W."/>
            <person name="Jiang J.F."/>
            <person name="Wang Q."/>
            <person name="Zhang B."/>
            <person name="Ji P."/>
            <person name="Bell-Sakyi L."/>
            <person name="Cui X.M."/>
            <person name="Yuan T.T."/>
            <person name="Jiang B.G."/>
            <person name="Yang W.F."/>
            <person name="Lam T.T."/>
            <person name="Chang Q.C."/>
            <person name="Ding S.J."/>
            <person name="Wang X.J."/>
            <person name="Zhu J.G."/>
            <person name="Ruan X.D."/>
            <person name="Zhao L."/>
            <person name="Wei J.T."/>
            <person name="Ye R.Z."/>
            <person name="Que T.C."/>
            <person name="Du C.H."/>
            <person name="Zhou Y.H."/>
            <person name="Cheng J.X."/>
            <person name="Dai P.F."/>
            <person name="Guo W.B."/>
            <person name="Han X.H."/>
            <person name="Huang E.J."/>
            <person name="Li L.F."/>
            <person name="Wei W."/>
            <person name="Gao Y.C."/>
            <person name="Liu J.Z."/>
            <person name="Shao H.Z."/>
            <person name="Wang X."/>
            <person name="Wang C.C."/>
            <person name="Yang T.C."/>
            <person name="Huo Q.B."/>
            <person name="Li W."/>
            <person name="Chen H.Y."/>
            <person name="Chen S.E."/>
            <person name="Zhou L.G."/>
            <person name="Ni X.B."/>
            <person name="Tian J.H."/>
            <person name="Sheng Y."/>
            <person name="Liu T."/>
            <person name="Pan Y.S."/>
            <person name="Xia L.Y."/>
            <person name="Li J."/>
            <person name="Zhao F."/>
            <person name="Cao W.C."/>
        </authorList>
    </citation>
    <scope>NUCLEOTIDE SEQUENCE</scope>
    <source>
        <strain evidence="2">Rsan-2018</strain>
    </source>
</reference>
<accession>A0A9D4TC45</accession>
<evidence type="ECO:0000313" key="3">
    <source>
        <dbReference type="Proteomes" id="UP000821837"/>
    </source>
</evidence>
<protein>
    <submittedName>
        <fullName evidence="2">Uncharacterized protein</fullName>
    </submittedName>
</protein>
<evidence type="ECO:0000313" key="2">
    <source>
        <dbReference type="EMBL" id="KAH7984651.1"/>
    </source>
</evidence>
<dbReference type="EMBL" id="JABSTV010001245">
    <property type="protein sequence ID" value="KAH7984651.1"/>
    <property type="molecule type" value="Genomic_DNA"/>
</dbReference>
<dbReference type="AlphaFoldDB" id="A0A9D4TC45"/>
<sequence>MGYVKGCVEAASGYRSPQHEQEETSPRWEELRRRDEAAADHNFDDFVINDADTETYTTEVFDDKEIVQLVPAHKRSLKMRTIRILSKLPCPHQARRWTPSTS</sequence>
<proteinExistence type="predicted"/>
<keyword evidence="3" id="KW-1185">Reference proteome</keyword>
<evidence type="ECO:0000256" key="1">
    <source>
        <dbReference type="SAM" id="MobiDB-lite"/>
    </source>
</evidence>
<name>A0A9D4TC45_RHISA</name>
<comment type="caution">
    <text evidence="2">The sequence shown here is derived from an EMBL/GenBank/DDBJ whole genome shotgun (WGS) entry which is preliminary data.</text>
</comment>
<feature type="compositionally biased region" description="Basic and acidic residues" evidence="1">
    <location>
        <begin position="17"/>
        <end position="34"/>
    </location>
</feature>
<organism evidence="2 3">
    <name type="scientific">Rhipicephalus sanguineus</name>
    <name type="common">Brown dog tick</name>
    <name type="synonym">Ixodes sanguineus</name>
    <dbReference type="NCBI Taxonomy" id="34632"/>
    <lineage>
        <taxon>Eukaryota</taxon>
        <taxon>Metazoa</taxon>
        <taxon>Ecdysozoa</taxon>
        <taxon>Arthropoda</taxon>
        <taxon>Chelicerata</taxon>
        <taxon>Arachnida</taxon>
        <taxon>Acari</taxon>
        <taxon>Parasitiformes</taxon>
        <taxon>Ixodida</taxon>
        <taxon>Ixodoidea</taxon>
        <taxon>Ixodidae</taxon>
        <taxon>Rhipicephalinae</taxon>
        <taxon>Rhipicephalus</taxon>
        <taxon>Rhipicephalus</taxon>
    </lineage>
</organism>